<dbReference type="PATRIC" id="fig|1082933.3.peg.5376"/>
<dbReference type="InterPro" id="IPR018485">
    <property type="entry name" value="FGGY_C"/>
</dbReference>
<dbReference type="PIRSF" id="PIRSF000538">
    <property type="entry name" value="GlpK"/>
    <property type="match status" value="1"/>
</dbReference>
<dbReference type="CDD" id="cd07783">
    <property type="entry name" value="ASKHA_NBD_FGGY_SePSK_AtXK1-like"/>
    <property type="match status" value="1"/>
</dbReference>
<name>G6YHQ9_9HYPH</name>
<evidence type="ECO:0000259" key="5">
    <source>
        <dbReference type="Pfam" id="PF02782"/>
    </source>
</evidence>
<evidence type="ECO:0000256" key="3">
    <source>
        <dbReference type="ARBA" id="ARBA00022777"/>
    </source>
</evidence>
<dbReference type="PANTHER" id="PTHR10196:SF80">
    <property type="entry name" value="D-RIBULOSE KINASE"/>
    <property type="match status" value="1"/>
</dbReference>
<keyword evidence="7" id="KW-1185">Reference proteome</keyword>
<dbReference type="GO" id="GO:0005997">
    <property type="term" value="P:xylulose metabolic process"/>
    <property type="evidence" value="ECO:0007669"/>
    <property type="project" value="TreeGrafter"/>
</dbReference>
<dbReference type="InterPro" id="IPR000577">
    <property type="entry name" value="Carb_kinase_FGGY"/>
</dbReference>
<dbReference type="eggNOG" id="COG1070">
    <property type="taxonomic scope" value="Bacteria"/>
</dbReference>
<dbReference type="InterPro" id="IPR018484">
    <property type="entry name" value="FGGY_N"/>
</dbReference>
<dbReference type="SUPFAM" id="SSF53067">
    <property type="entry name" value="Actin-like ATPase domain"/>
    <property type="match status" value="2"/>
</dbReference>
<dbReference type="STRING" id="1082933.A6B35_06400"/>
<dbReference type="PANTHER" id="PTHR10196">
    <property type="entry name" value="SUGAR KINASE"/>
    <property type="match status" value="1"/>
</dbReference>
<evidence type="ECO:0008006" key="8">
    <source>
        <dbReference type="Google" id="ProtNLM"/>
    </source>
</evidence>
<evidence type="ECO:0000256" key="2">
    <source>
        <dbReference type="ARBA" id="ARBA00022679"/>
    </source>
</evidence>
<organism evidence="6 7">
    <name type="scientific">Mesorhizobium amorphae CCNWGS0123</name>
    <dbReference type="NCBI Taxonomy" id="1082933"/>
    <lineage>
        <taxon>Bacteria</taxon>
        <taxon>Pseudomonadati</taxon>
        <taxon>Pseudomonadota</taxon>
        <taxon>Alphaproteobacteria</taxon>
        <taxon>Hyphomicrobiales</taxon>
        <taxon>Phyllobacteriaceae</taxon>
        <taxon>Mesorhizobium</taxon>
    </lineage>
</organism>
<evidence type="ECO:0000256" key="1">
    <source>
        <dbReference type="ARBA" id="ARBA00009156"/>
    </source>
</evidence>
<dbReference type="Pfam" id="PF02782">
    <property type="entry name" value="FGGY_C"/>
    <property type="match status" value="1"/>
</dbReference>
<protein>
    <recommendedName>
        <fullName evidence="8">Carbohydrate kinase</fullName>
    </recommendedName>
</protein>
<dbReference type="GO" id="GO:0005829">
    <property type="term" value="C:cytosol"/>
    <property type="evidence" value="ECO:0007669"/>
    <property type="project" value="TreeGrafter"/>
</dbReference>
<evidence type="ECO:0000259" key="4">
    <source>
        <dbReference type="Pfam" id="PF00370"/>
    </source>
</evidence>
<dbReference type="Pfam" id="PF00370">
    <property type="entry name" value="FGGY_N"/>
    <property type="match status" value="1"/>
</dbReference>
<dbReference type="GO" id="GO:0019150">
    <property type="term" value="F:D-ribulokinase activity"/>
    <property type="evidence" value="ECO:0007669"/>
    <property type="project" value="TreeGrafter"/>
</dbReference>
<comment type="similarity">
    <text evidence="1">Belongs to the FGGY kinase family.</text>
</comment>
<keyword evidence="2" id="KW-0808">Transferase</keyword>
<dbReference type="GO" id="GO:0004856">
    <property type="term" value="F:D-xylulokinase activity"/>
    <property type="evidence" value="ECO:0007669"/>
    <property type="project" value="TreeGrafter"/>
</dbReference>
<reference evidence="6 7" key="1">
    <citation type="journal article" date="2012" name="J. Bacteriol.">
        <title>Draft Genome Sequence of Plant Growth-Promoting Rhizobium Mesorhizobium amorphae, Isolated from Zinc-Lead Mine Tailings.</title>
        <authorList>
            <person name="Hao X."/>
            <person name="Lin Y."/>
            <person name="Johnstone L."/>
            <person name="Baltrus D.A."/>
            <person name="Miller S.J."/>
            <person name="Wei G."/>
            <person name="Rensing C."/>
        </authorList>
    </citation>
    <scope>NUCLEOTIDE SEQUENCE [LARGE SCALE GENOMIC DNA]</scope>
    <source>
        <strain evidence="6 7">CCNWGS0123</strain>
    </source>
</reference>
<dbReference type="InterPro" id="IPR043129">
    <property type="entry name" value="ATPase_NBD"/>
</dbReference>
<gene>
    <name evidence="6" type="ORF">MEA186_27645</name>
</gene>
<feature type="domain" description="Carbohydrate kinase FGGY C-terminal" evidence="5">
    <location>
        <begin position="259"/>
        <end position="432"/>
    </location>
</feature>
<dbReference type="EMBL" id="AGSN01000187">
    <property type="protein sequence ID" value="EHH07713.1"/>
    <property type="molecule type" value="Genomic_DNA"/>
</dbReference>
<dbReference type="Proteomes" id="UP000002949">
    <property type="component" value="Unassembled WGS sequence"/>
</dbReference>
<feature type="domain" description="Carbohydrate kinase FGGY N-terminal" evidence="4">
    <location>
        <begin position="20"/>
        <end position="244"/>
    </location>
</feature>
<keyword evidence="3" id="KW-0418">Kinase</keyword>
<evidence type="ECO:0000313" key="7">
    <source>
        <dbReference type="Proteomes" id="UP000002949"/>
    </source>
</evidence>
<dbReference type="AlphaFoldDB" id="G6YHQ9"/>
<sequence length="439" mass="45445">MGDPTVVGSKQGTDDMMPLAIGIDIGTSGARAVAMRPDFSIAAQSTVALERFGANGRDPAVWWEAVASALAELLAGIDRAAVRSIAVDGTSGTLLPVDSAGRPQAEPLMYHDKVSDDTILAAVAREAPETSAAHGATSGLAKALWFQRLPGVARMLHQADWIAGQFSGRFDISDENNALKTGYDVEARRWPDWIAATGMRMEQLPDVVAPGSVTGRLTPSAADLFGLSPDVAVVAGTTDGCASFLATGAIEAGDGVTALGSSLTIKILSDRPISAPRYGIYSHRLGDAWLAGGASNSGGKVLAKHFSLARIIELSAAIDPMTDTGLDYYPLGTAGERFPIADPALPPRLEPRPQSEADYLKAMLEGIAAIEALGYQRLAELGAPKLTSVRSVGGGAANAAWTAIRQRKLGVDLLAAFSDEAAAGTARLALMGASEAGLL</sequence>
<accession>G6YHQ9</accession>
<evidence type="ECO:0000313" key="6">
    <source>
        <dbReference type="EMBL" id="EHH07713.1"/>
    </source>
</evidence>
<proteinExistence type="inferred from homology"/>
<dbReference type="Gene3D" id="3.30.420.40">
    <property type="match status" value="2"/>
</dbReference>